<evidence type="ECO:0000313" key="2">
    <source>
        <dbReference type="Proteomes" id="UP000887564"/>
    </source>
</evidence>
<reference evidence="3" key="1">
    <citation type="submission" date="2022-11" db="UniProtKB">
        <authorList>
            <consortium name="WormBaseParasite"/>
        </authorList>
    </citation>
    <scope>IDENTIFICATION</scope>
</reference>
<feature type="transmembrane region" description="Helical" evidence="1">
    <location>
        <begin position="183"/>
        <end position="204"/>
    </location>
</feature>
<keyword evidence="1" id="KW-0472">Membrane</keyword>
<protein>
    <submittedName>
        <fullName evidence="3">Uncharacterized protein</fullName>
    </submittedName>
</protein>
<keyword evidence="2" id="KW-1185">Reference proteome</keyword>
<keyword evidence="1" id="KW-0812">Transmembrane</keyword>
<dbReference type="Proteomes" id="UP000887564">
    <property type="component" value="Unplaced"/>
</dbReference>
<name>A0A914RQ67_PAREQ</name>
<dbReference type="AlphaFoldDB" id="A0A914RQ67"/>
<accession>A0A914RQ67</accession>
<dbReference type="WBParaSite" id="PEQ_0000844101-mRNA-1">
    <property type="protein sequence ID" value="PEQ_0000844101-mRNA-1"/>
    <property type="gene ID" value="PEQ_0000844101"/>
</dbReference>
<proteinExistence type="predicted"/>
<evidence type="ECO:0000256" key="1">
    <source>
        <dbReference type="SAM" id="Phobius"/>
    </source>
</evidence>
<evidence type="ECO:0000313" key="3">
    <source>
        <dbReference type="WBParaSite" id="PEQ_0000844101-mRNA-1"/>
    </source>
</evidence>
<sequence length="229" mass="25743">MILRRDPCGVLCALLTYAAMIYADYVVINWLVAPTFSQRWASLKQSHLLEFEAYLAFNSHISLLLLRLWGVTHVILFNTVLFLAFIAHFRAMVTDPGIVPINANATIGSCRRLDPRLYGRSAVSESENDESDSGADVMMLKPKVKIGRSVRAVNPIGRHVRITVVFVGVAFARWTIIKYFLQFLLYVGLSSSYALGLVVAAWVYHDDRDSVGINGLYGQNARHARMYPF</sequence>
<keyword evidence="1" id="KW-1133">Transmembrane helix</keyword>
<organism evidence="2 3">
    <name type="scientific">Parascaris equorum</name>
    <name type="common">Equine roundworm</name>
    <dbReference type="NCBI Taxonomy" id="6256"/>
    <lineage>
        <taxon>Eukaryota</taxon>
        <taxon>Metazoa</taxon>
        <taxon>Ecdysozoa</taxon>
        <taxon>Nematoda</taxon>
        <taxon>Chromadorea</taxon>
        <taxon>Rhabditida</taxon>
        <taxon>Spirurina</taxon>
        <taxon>Ascaridomorpha</taxon>
        <taxon>Ascaridoidea</taxon>
        <taxon>Ascarididae</taxon>
        <taxon>Parascaris</taxon>
    </lineage>
</organism>
<feature type="transmembrane region" description="Helical" evidence="1">
    <location>
        <begin position="64"/>
        <end position="86"/>
    </location>
</feature>